<dbReference type="AlphaFoldDB" id="A0A9W7GRY0"/>
<feature type="region of interest" description="Disordered" evidence="1">
    <location>
        <begin position="332"/>
        <end position="379"/>
    </location>
</feature>
<name>A0A9W7GRY0_9STRA</name>
<evidence type="ECO:0000313" key="3">
    <source>
        <dbReference type="Proteomes" id="UP001165065"/>
    </source>
</evidence>
<protein>
    <submittedName>
        <fullName evidence="2">Uncharacterized protein</fullName>
    </submittedName>
</protein>
<dbReference type="EMBL" id="BRYA01000478">
    <property type="protein sequence ID" value="GMI49215.1"/>
    <property type="molecule type" value="Genomic_DNA"/>
</dbReference>
<feature type="region of interest" description="Disordered" evidence="1">
    <location>
        <begin position="228"/>
        <end position="248"/>
    </location>
</feature>
<organism evidence="2 3">
    <name type="scientific">Triparma columacea</name>
    <dbReference type="NCBI Taxonomy" id="722753"/>
    <lineage>
        <taxon>Eukaryota</taxon>
        <taxon>Sar</taxon>
        <taxon>Stramenopiles</taxon>
        <taxon>Ochrophyta</taxon>
        <taxon>Bolidophyceae</taxon>
        <taxon>Parmales</taxon>
        <taxon>Triparmaceae</taxon>
        <taxon>Triparma</taxon>
    </lineage>
</organism>
<comment type="caution">
    <text evidence="2">The sequence shown here is derived from an EMBL/GenBank/DDBJ whole genome shotgun (WGS) entry which is preliminary data.</text>
</comment>
<evidence type="ECO:0000313" key="2">
    <source>
        <dbReference type="EMBL" id="GMI49215.1"/>
    </source>
</evidence>
<dbReference type="Proteomes" id="UP001165065">
    <property type="component" value="Unassembled WGS sequence"/>
</dbReference>
<gene>
    <name evidence="2" type="ORF">TrCOL_g10771</name>
</gene>
<evidence type="ECO:0000256" key="1">
    <source>
        <dbReference type="SAM" id="MobiDB-lite"/>
    </source>
</evidence>
<keyword evidence="3" id="KW-1185">Reference proteome</keyword>
<dbReference type="OrthoDB" id="198609at2759"/>
<accession>A0A9W7GRY0</accession>
<proteinExistence type="predicted"/>
<sequence>MNYLFQSKPKQSNNASTAATIESINSTLKSRGGVYSGYSCKTVSWDDVSRGTVGGGLSCWGSNITDTYLKAKDGRSLYTVRSDNWNETLGSTHSEGIAFVGSKTGGGGGTTGLRPYTLKDFLKDPKSFGGYAGLDVDDLSDDLLDKEVSVRFQTTFLPVPSGRNQKMEFATEAYNYNTTSDEDPRNLVLLCTSQGLAVQQDGAGTKKLFHHVKESSGSVKQYWLEAESSDHKVGGEQNESKAEREDALKRGKATSSVIGTKGCGTRFNVLMTIQVPLKQKMVRELDGCVDGWMDEEFETMSCISASPMDMSSMSELQSAAATFGATKKCKGGAKLKTRGAQGSARRPPAPKGKSSAARVSRGSLVEGSPWRGLSSSPSRHENEHITCTIVMYYVVQGGTPTAEDVVNAVDDLEGLLGEVGKGKLGEEKFDFMKKELTVKDAMDIKKKMETQPPKPEKVSFFSAFPTWGGDRK</sequence>
<reference evidence="3" key="1">
    <citation type="journal article" date="2023" name="Commun. Biol.">
        <title>Genome analysis of Parmales, the sister group of diatoms, reveals the evolutionary specialization of diatoms from phago-mixotrophs to photoautotrophs.</title>
        <authorList>
            <person name="Ban H."/>
            <person name="Sato S."/>
            <person name="Yoshikawa S."/>
            <person name="Yamada K."/>
            <person name="Nakamura Y."/>
            <person name="Ichinomiya M."/>
            <person name="Sato N."/>
            <person name="Blanc-Mathieu R."/>
            <person name="Endo H."/>
            <person name="Kuwata A."/>
            <person name="Ogata H."/>
        </authorList>
    </citation>
    <scope>NUCLEOTIDE SEQUENCE [LARGE SCALE GENOMIC DNA]</scope>
</reference>